<dbReference type="EMBL" id="CP072133">
    <property type="protein sequence ID" value="QTH72525.1"/>
    <property type="molecule type" value="Genomic_DNA"/>
</dbReference>
<name>A0A975DIV8_9GAMM</name>
<dbReference type="AlphaFoldDB" id="A0A975DIV8"/>
<evidence type="ECO:0000313" key="1">
    <source>
        <dbReference type="EMBL" id="QTH72525.1"/>
    </source>
</evidence>
<dbReference type="RefSeq" id="WP_208844149.1">
    <property type="nucleotide sequence ID" value="NZ_CP072133.1"/>
</dbReference>
<accession>A0A975DIV8</accession>
<sequence>MNELELDSELVNFVTAVRQQSQVWALGADDEGLVVCDSNQFDDTDVLLLWDSEEKAKAQCNEEWAEFEPVAIPLDELLDEWIEELNADSALLGLNWNDDNVCVEIEPTGLARALED</sequence>
<keyword evidence="2" id="KW-1185">Reference proteome</keyword>
<dbReference type="InterPro" id="IPR021284">
    <property type="entry name" value="DUF2750"/>
</dbReference>
<reference evidence="1" key="1">
    <citation type="submission" date="2021-03" db="EMBL/GenBank/DDBJ databases">
        <title>Complete Genome of Pseudoalteromonas xiamenensis STKMTI.2, a new potential marine bacterium producing anti-Vibrio compounds.</title>
        <authorList>
            <person name="Handayani D.P."/>
            <person name="Isnansetyo A."/>
            <person name="Istiqomah I."/>
            <person name="Jumina J."/>
        </authorList>
    </citation>
    <scope>NUCLEOTIDE SEQUENCE</scope>
    <source>
        <strain evidence="1">STKMTI.2</strain>
    </source>
</reference>
<dbReference type="Proteomes" id="UP000664904">
    <property type="component" value="Chromosome"/>
</dbReference>
<dbReference type="Pfam" id="PF11042">
    <property type="entry name" value="DUF2750"/>
    <property type="match status" value="1"/>
</dbReference>
<organism evidence="1 2">
    <name type="scientific">Pseudoalteromonas xiamenensis</name>
    <dbReference type="NCBI Taxonomy" id="882626"/>
    <lineage>
        <taxon>Bacteria</taxon>
        <taxon>Pseudomonadati</taxon>
        <taxon>Pseudomonadota</taxon>
        <taxon>Gammaproteobacteria</taxon>
        <taxon>Alteromonadales</taxon>
        <taxon>Pseudoalteromonadaceae</taxon>
        <taxon>Pseudoalteromonas</taxon>
    </lineage>
</organism>
<protein>
    <submittedName>
        <fullName evidence="1">DUF2750 domain-containing protein</fullName>
    </submittedName>
</protein>
<proteinExistence type="predicted"/>
<evidence type="ECO:0000313" key="2">
    <source>
        <dbReference type="Proteomes" id="UP000664904"/>
    </source>
</evidence>
<dbReference type="KEGG" id="pxi:J5O05_06850"/>
<gene>
    <name evidence="1" type="ORF">J5O05_06850</name>
</gene>